<name>A0A1R2BY49_9CILI</name>
<proteinExistence type="predicted"/>
<sequence>MFMETTLVPCNSQAEIDSCSSNTFFIPPTKSSTISCISERKQRGNFSDAEIINNCMSPEKRKSLMPTEQNDLKFITKLKTSNSPEKRFNALAPSEYGKFVLINRNVKISSSEMANFDYPVDVLSCSQIKEIKNLHQEEYLKLKDKGFKTSKEKKKSIACNLF</sequence>
<evidence type="ECO:0000313" key="1">
    <source>
        <dbReference type="EMBL" id="OMJ81679.1"/>
    </source>
</evidence>
<organism evidence="1 2">
    <name type="scientific">Stentor coeruleus</name>
    <dbReference type="NCBI Taxonomy" id="5963"/>
    <lineage>
        <taxon>Eukaryota</taxon>
        <taxon>Sar</taxon>
        <taxon>Alveolata</taxon>
        <taxon>Ciliophora</taxon>
        <taxon>Postciliodesmatophora</taxon>
        <taxon>Heterotrichea</taxon>
        <taxon>Heterotrichida</taxon>
        <taxon>Stentoridae</taxon>
        <taxon>Stentor</taxon>
    </lineage>
</organism>
<keyword evidence="2" id="KW-1185">Reference proteome</keyword>
<comment type="caution">
    <text evidence="1">The sequence shown here is derived from an EMBL/GenBank/DDBJ whole genome shotgun (WGS) entry which is preliminary data.</text>
</comment>
<accession>A0A1R2BY49</accession>
<evidence type="ECO:0000313" key="2">
    <source>
        <dbReference type="Proteomes" id="UP000187209"/>
    </source>
</evidence>
<protein>
    <submittedName>
        <fullName evidence="1">Uncharacterized protein</fullName>
    </submittedName>
</protein>
<dbReference type="EMBL" id="MPUH01000370">
    <property type="protein sequence ID" value="OMJ81679.1"/>
    <property type="molecule type" value="Genomic_DNA"/>
</dbReference>
<reference evidence="1 2" key="1">
    <citation type="submission" date="2016-11" db="EMBL/GenBank/DDBJ databases">
        <title>The macronuclear genome of Stentor coeruleus: a giant cell with tiny introns.</title>
        <authorList>
            <person name="Slabodnick M."/>
            <person name="Ruby J.G."/>
            <person name="Reiff S.B."/>
            <person name="Swart E.C."/>
            <person name="Gosai S."/>
            <person name="Prabakaran S."/>
            <person name="Witkowska E."/>
            <person name="Larue G.E."/>
            <person name="Fisher S."/>
            <person name="Freeman R.M."/>
            <person name="Gunawardena J."/>
            <person name="Chu W."/>
            <person name="Stover N.A."/>
            <person name="Gregory B.D."/>
            <person name="Nowacki M."/>
            <person name="Derisi J."/>
            <person name="Roy S.W."/>
            <person name="Marshall W.F."/>
            <person name="Sood P."/>
        </authorList>
    </citation>
    <scope>NUCLEOTIDE SEQUENCE [LARGE SCALE GENOMIC DNA]</scope>
    <source>
        <strain evidence="1">WM001</strain>
    </source>
</reference>
<dbReference type="Proteomes" id="UP000187209">
    <property type="component" value="Unassembled WGS sequence"/>
</dbReference>
<dbReference type="AlphaFoldDB" id="A0A1R2BY49"/>
<gene>
    <name evidence="1" type="ORF">SteCoe_17788</name>
</gene>